<dbReference type="AlphaFoldDB" id="A0A1H0FSE1"/>
<protein>
    <recommendedName>
        <fullName evidence="3">DUF4145 domain-containing protein</fullName>
    </recommendedName>
</protein>
<organism evidence="1 2">
    <name type="scientific">Alkalicoccus daliensis</name>
    <dbReference type="NCBI Taxonomy" id="745820"/>
    <lineage>
        <taxon>Bacteria</taxon>
        <taxon>Bacillati</taxon>
        <taxon>Bacillota</taxon>
        <taxon>Bacilli</taxon>
        <taxon>Bacillales</taxon>
        <taxon>Bacillaceae</taxon>
        <taxon>Alkalicoccus</taxon>
    </lineage>
</organism>
<accession>A0A1H0FSE1</accession>
<dbReference type="Proteomes" id="UP000198778">
    <property type="component" value="Unassembled WGS sequence"/>
</dbReference>
<dbReference type="STRING" id="745820.SAMN04488053_10564"/>
<evidence type="ECO:0000313" key="1">
    <source>
        <dbReference type="EMBL" id="SDN97555.1"/>
    </source>
</evidence>
<dbReference type="OrthoDB" id="1092260at2"/>
<reference evidence="2" key="1">
    <citation type="submission" date="2016-10" db="EMBL/GenBank/DDBJ databases">
        <authorList>
            <person name="Varghese N."/>
            <person name="Submissions S."/>
        </authorList>
    </citation>
    <scope>NUCLEOTIDE SEQUENCE [LARGE SCALE GENOMIC DNA]</scope>
    <source>
        <strain evidence="2">CGMCC 1.10369</strain>
    </source>
</reference>
<keyword evidence="2" id="KW-1185">Reference proteome</keyword>
<name>A0A1H0FSE1_9BACI</name>
<proteinExistence type="predicted"/>
<sequence>MRTLSIKNISGTSINIKIDHYADQCPICKSKISPYLVHANYVESVQSLPSTMEIAFQCTSRDCRSMFISYFEYANVINGTSYYELSRSAPIHYKKRDFSEEIFEISKMFTEIYDQSYAAEQNGLNHIAGIGYRKAMEFLVKDYLIYLDPDNIEKTKRTTLGQCIKNIENEKIKLMADRAAWLGNDEAHYIRKWKDKDISDLKTLIEIIQHHISLEITSERLLKEMPKD</sequence>
<dbReference type="RefSeq" id="WP_090842789.1">
    <property type="nucleotide sequence ID" value="NZ_FNIL01000005.1"/>
</dbReference>
<dbReference type="EMBL" id="FNIL01000005">
    <property type="protein sequence ID" value="SDN97555.1"/>
    <property type="molecule type" value="Genomic_DNA"/>
</dbReference>
<evidence type="ECO:0000313" key="2">
    <source>
        <dbReference type="Proteomes" id="UP000198778"/>
    </source>
</evidence>
<evidence type="ECO:0008006" key="3">
    <source>
        <dbReference type="Google" id="ProtNLM"/>
    </source>
</evidence>
<gene>
    <name evidence="1" type="ORF">SAMN04488053_10564</name>
</gene>